<dbReference type="InterPro" id="IPR039421">
    <property type="entry name" value="Type_1_exporter"/>
</dbReference>
<evidence type="ECO:0000256" key="1">
    <source>
        <dbReference type="ARBA" id="ARBA00004651"/>
    </source>
</evidence>
<reference evidence="12" key="1">
    <citation type="journal article" date="2019" name="Int. J. Syst. Evol. Microbiol.">
        <title>The Global Catalogue of Microorganisms (GCM) 10K type strain sequencing project: providing services to taxonomists for standard genome sequencing and annotation.</title>
        <authorList>
            <consortium name="The Broad Institute Genomics Platform"/>
            <consortium name="The Broad Institute Genome Sequencing Center for Infectious Disease"/>
            <person name="Wu L."/>
            <person name="Ma J."/>
        </authorList>
    </citation>
    <scope>NUCLEOTIDE SEQUENCE [LARGE SCALE GENOMIC DNA]</scope>
    <source>
        <strain evidence="12">JCM 17688</strain>
    </source>
</reference>
<feature type="transmembrane region" description="Helical" evidence="8">
    <location>
        <begin position="266"/>
        <end position="287"/>
    </location>
</feature>
<feature type="transmembrane region" description="Helical" evidence="8">
    <location>
        <begin position="187"/>
        <end position="207"/>
    </location>
</feature>
<evidence type="ECO:0000256" key="7">
    <source>
        <dbReference type="SAM" id="MobiDB-lite"/>
    </source>
</evidence>
<dbReference type="InterPro" id="IPR036640">
    <property type="entry name" value="ABC1_TM_sf"/>
</dbReference>
<evidence type="ECO:0000256" key="2">
    <source>
        <dbReference type="ARBA" id="ARBA00022692"/>
    </source>
</evidence>
<dbReference type="SMART" id="SM00382">
    <property type="entry name" value="AAA"/>
    <property type="match status" value="1"/>
</dbReference>
<evidence type="ECO:0000259" key="10">
    <source>
        <dbReference type="PROSITE" id="PS50929"/>
    </source>
</evidence>
<feature type="domain" description="ABC transmembrane type-1" evidence="10">
    <location>
        <begin position="40"/>
        <end position="329"/>
    </location>
</feature>
<evidence type="ECO:0000256" key="6">
    <source>
        <dbReference type="ARBA" id="ARBA00023136"/>
    </source>
</evidence>
<dbReference type="Pfam" id="PF00664">
    <property type="entry name" value="ABC_membrane"/>
    <property type="match status" value="1"/>
</dbReference>
<dbReference type="SUPFAM" id="SSF90123">
    <property type="entry name" value="ABC transporter transmembrane region"/>
    <property type="match status" value="1"/>
</dbReference>
<feature type="compositionally biased region" description="Basic and acidic residues" evidence="7">
    <location>
        <begin position="1"/>
        <end position="13"/>
    </location>
</feature>
<dbReference type="Gene3D" id="1.20.1560.10">
    <property type="entry name" value="ABC transporter type 1, transmembrane domain"/>
    <property type="match status" value="1"/>
</dbReference>
<evidence type="ECO:0000256" key="5">
    <source>
        <dbReference type="ARBA" id="ARBA00022989"/>
    </source>
</evidence>
<dbReference type="PANTHER" id="PTHR24221:SF590">
    <property type="entry name" value="COMPONENT LINKED WITH THE ASSEMBLY OF CYTOCHROME' TRANSPORT TRANSMEMBRANE ATP-BINDING PROTEIN ABC TRANSPORTER CYDD-RELATED"/>
    <property type="match status" value="1"/>
</dbReference>
<proteinExistence type="predicted"/>
<evidence type="ECO:0000313" key="11">
    <source>
        <dbReference type="EMBL" id="GAA4406741.1"/>
    </source>
</evidence>
<sequence length="573" mass="59130">MSRRGAEMSERGAESPAPARGGPVDPRLWRYARAGRGLLVAVTLLGLVGTAATIVFAYCASTVLARIAAEPAACTLAAQAPLLWLAAGAGAARALAAYVRSRVEHRSAERVLSQLRCAALAAAGRLAVGGGSRAMADGDGTDLRTVVTRGLDDLPPYLTGYLPSLALSVTAVPVLIVAIAVADPLSAVIVIVTLPLLPIFMILVGLLTRDRTSRRLAATSRLSAQLLDLVAGLPTLRALGRERGPEARVRDLGERSARETMASLRVAFLSSMVLELLATLCVALVAVGIGLRLVYAEMGLAAGIFALILAPEVYLPLRSVGAQFHAAEHGVTASRRIFAVLDAAAAVPEGGAAPSRAGTAASDGVLRVRDLSVAGRDGDAPHRLTAEFRPGALTVVTGPNGTGKSTLLAVLLGLRAPTEGTADTVDWDRVVWCPQHPVLVPGTLIENFTLLGPPGGDAPETIQSCAATGFDEVVARGWDATIGAGGVGLSAGQRQRLALARALARSSTQSGPRVLLLDEPTAHLDRDLENRVLAELRRRAAGGDTVVVVAHHDCVLDAADAIVTLGSAAVAHV</sequence>
<dbReference type="Proteomes" id="UP001500635">
    <property type="component" value="Unassembled WGS sequence"/>
</dbReference>
<dbReference type="CDD" id="cd18584">
    <property type="entry name" value="ABC_6TM_AarD_CydD"/>
    <property type="match status" value="1"/>
</dbReference>
<evidence type="ECO:0000259" key="9">
    <source>
        <dbReference type="PROSITE" id="PS50893"/>
    </source>
</evidence>
<feature type="transmembrane region" description="Helical" evidence="8">
    <location>
        <begin position="158"/>
        <end position="181"/>
    </location>
</feature>
<feature type="region of interest" description="Disordered" evidence="7">
    <location>
        <begin position="1"/>
        <end position="21"/>
    </location>
</feature>
<feature type="transmembrane region" description="Helical" evidence="8">
    <location>
        <begin position="78"/>
        <end position="99"/>
    </location>
</feature>
<dbReference type="NCBIfam" id="TIGR02857">
    <property type="entry name" value="CydD"/>
    <property type="match status" value="1"/>
</dbReference>
<dbReference type="InterPro" id="IPR017871">
    <property type="entry name" value="ABC_transporter-like_CS"/>
</dbReference>
<dbReference type="Gene3D" id="3.40.50.300">
    <property type="entry name" value="P-loop containing nucleotide triphosphate hydrolases"/>
    <property type="match status" value="1"/>
</dbReference>
<gene>
    <name evidence="11" type="primary">cydD</name>
    <name evidence="11" type="ORF">GCM10023147_50480</name>
</gene>
<dbReference type="SUPFAM" id="SSF52540">
    <property type="entry name" value="P-loop containing nucleoside triphosphate hydrolases"/>
    <property type="match status" value="1"/>
</dbReference>
<feature type="transmembrane region" description="Helical" evidence="8">
    <location>
        <begin position="293"/>
        <end position="315"/>
    </location>
</feature>
<accession>A0ABP8KGM6</accession>
<dbReference type="PROSITE" id="PS50893">
    <property type="entry name" value="ABC_TRANSPORTER_2"/>
    <property type="match status" value="1"/>
</dbReference>
<protein>
    <submittedName>
        <fullName evidence="11">Thiol reductant ABC exporter subunit CydD</fullName>
    </submittedName>
</protein>
<keyword evidence="4" id="KW-0067">ATP-binding</keyword>
<keyword evidence="12" id="KW-1185">Reference proteome</keyword>
<evidence type="ECO:0000256" key="8">
    <source>
        <dbReference type="SAM" id="Phobius"/>
    </source>
</evidence>
<dbReference type="InterPro" id="IPR003593">
    <property type="entry name" value="AAA+_ATPase"/>
</dbReference>
<feature type="domain" description="ABC transporter" evidence="9">
    <location>
        <begin position="366"/>
        <end position="573"/>
    </location>
</feature>
<name>A0ABP8KGM6_9ACTN</name>
<dbReference type="PANTHER" id="PTHR24221">
    <property type="entry name" value="ATP-BINDING CASSETTE SUB-FAMILY B"/>
    <property type="match status" value="1"/>
</dbReference>
<organism evidence="11 12">
    <name type="scientific">Tsukamurella soli</name>
    <dbReference type="NCBI Taxonomy" id="644556"/>
    <lineage>
        <taxon>Bacteria</taxon>
        <taxon>Bacillati</taxon>
        <taxon>Actinomycetota</taxon>
        <taxon>Actinomycetes</taxon>
        <taxon>Mycobacteriales</taxon>
        <taxon>Tsukamurellaceae</taxon>
        <taxon>Tsukamurella</taxon>
    </lineage>
</organism>
<keyword evidence="6 8" id="KW-0472">Membrane</keyword>
<keyword evidence="3" id="KW-0547">Nucleotide-binding</keyword>
<dbReference type="PROSITE" id="PS50929">
    <property type="entry name" value="ABC_TM1F"/>
    <property type="match status" value="1"/>
</dbReference>
<evidence type="ECO:0000256" key="3">
    <source>
        <dbReference type="ARBA" id="ARBA00022741"/>
    </source>
</evidence>
<dbReference type="InterPro" id="IPR014216">
    <property type="entry name" value="ABC_transptr_CydD"/>
</dbReference>
<dbReference type="EMBL" id="BAABFR010000163">
    <property type="protein sequence ID" value="GAA4406741.1"/>
    <property type="molecule type" value="Genomic_DNA"/>
</dbReference>
<comment type="subcellular location">
    <subcellularLocation>
        <location evidence="1">Cell membrane</location>
        <topology evidence="1">Multi-pass membrane protein</topology>
    </subcellularLocation>
</comment>
<dbReference type="InterPro" id="IPR003439">
    <property type="entry name" value="ABC_transporter-like_ATP-bd"/>
</dbReference>
<dbReference type="InterPro" id="IPR027417">
    <property type="entry name" value="P-loop_NTPase"/>
</dbReference>
<comment type="caution">
    <text evidence="11">The sequence shown here is derived from an EMBL/GenBank/DDBJ whole genome shotgun (WGS) entry which is preliminary data.</text>
</comment>
<keyword evidence="5 8" id="KW-1133">Transmembrane helix</keyword>
<keyword evidence="2 8" id="KW-0812">Transmembrane</keyword>
<dbReference type="InterPro" id="IPR011527">
    <property type="entry name" value="ABC1_TM_dom"/>
</dbReference>
<feature type="transmembrane region" description="Helical" evidence="8">
    <location>
        <begin position="37"/>
        <end position="58"/>
    </location>
</feature>
<evidence type="ECO:0000313" key="12">
    <source>
        <dbReference type="Proteomes" id="UP001500635"/>
    </source>
</evidence>
<evidence type="ECO:0000256" key="4">
    <source>
        <dbReference type="ARBA" id="ARBA00022840"/>
    </source>
</evidence>
<dbReference type="PROSITE" id="PS00211">
    <property type="entry name" value="ABC_TRANSPORTER_1"/>
    <property type="match status" value="1"/>
</dbReference>
<dbReference type="Pfam" id="PF00005">
    <property type="entry name" value="ABC_tran"/>
    <property type="match status" value="1"/>
</dbReference>